<evidence type="ECO:0008006" key="2">
    <source>
        <dbReference type="Google" id="ProtNLM"/>
    </source>
</evidence>
<proteinExistence type="predicted"/>
<dbReference type="AlphaFoldDB" id="A0A699WFB3"/>
<sequence>ENIQPPLVQIPEKDKEPVDEPFVVLKTMANLPYPSRLAKEKLREKDDILVA</sequence>
<feature type="non-terminal residue" evidence="1">
    <location>
        <position position="1"/>
    </location>
</feature>
<gene>
    <name evidence="1" type="ORF">Tci_916455</name>
</gene>
<organism evidence="1">
    <name type="scientific">Tanacetum cinerariifolium</name>
    <name type="common">Dalmatian daisy</name>
    <name type="synonym">Chrysanthemum cinerariifolium</name>
    <dbReference type="NCBI Taxonomy" id="118510"/>
    <lineage>
        <taxon>Eukaryota</taxon>
        <taxon>Viridiplantae</taxon>
        <taxon>Streptophyta</taxon>
        <taxon>Embryophyta</taxon>
        <taxon>Tracheophyta</taxon>
        <taxon>Spermatophyta</taxon>
        <taxon>Magnoliopsida</taxon>
        <taxon>eudicotyledons</taxon>
        <taxon>Gunneridae</taxon>
        <taxon>Pentapetalae</taxon>
        <taxon>asterids</taxon>
        <taxon>campanulids</taxon>
        <taxon>Asterales</taxon>
        <taxon>Asteraceae</taxon>
        <taxon>Asteroideae</taxon>
        <taxon>Anthemideae</taxon>
        <taxon>Anthemidinae</taxon>
        <taxon>Tanacetum</taxon>
    </lineage>
</organism>
<reference evidence="1" key="1">
    <citation type="journal article" date="2019" name="Sci. Rep.">
        <title>Draft genome of Tanacetum cinerariifolium, the natural source of mosquito coil.</title>
        <authorList>
            <person name="Yamashiro T."/>
            <person name="Shiraishi A."/>
            <person name="Satake H."/>
            <person name="Nakayama K."/>
        </authorList>
    </citation>
    <scope>NUCLEOTIDE SEQUENCE</scope>
</reference>
<name>A0A699WFB3_TANCI</name>
<protein>
    <recommendedName>
        <fullName evidence="2">Reverse transcriptase domain-containing protein</fullName>
    </recommendedName>
</protein>
<comment type="caution">
    <text evidence="1">The sequence shown here is derived from an EMBL/GenBank/DDBJ whole genome shotgun (WGS) entry which is preliminary data.</text>
</comment>
<dbReference type="EMBL" id="BKCJ011623693">
    <property type="protein sequence ID" value="GFD44486.1"/>
    <property type="molecule type" value="Genomic_DNA"/>
</dbReference>
<evidence type="ECO:0000313" key="1">
    <source>
        <dbReference type="EMBL" id="GFD44486.1"/>
    </source>
</evidence>
<accession>A0A699WFB3</accession>